<sequence>IMMEARDKGQRAQIKYDKLIINGEICAINQSQMAVKEKDVQENNIERKQGARSLSTQPNPERGNERDVKWTKFDKHEKPRNSSK</sequence>
<keyword evidence="3" id="KW-1185">Reference proteome</keyword>
<proteinExistence type="predicted"/>
<feature type="compositionally biased region" description="Basic and acidic residues" evidence="1">
    <location>
        <begin position="39"/>
        <end position="49"/>
    </location>
</feature>
<feature type="region of interest" description="Disordered" evidence="1">
    <location>
        <begin position="39"/>
        <end position="84"/>
    </location>
</feature>
<gene>
    <name evidence="2" type="ORF">HHI36_011803</name>
</gene>
<accession>A0ABD2NCE1</accession>
<evidence type="ECO:0000256" key="1">
    <source>
        <dbReference type="SAM" id="MobiDB-lite"/>
    </source>
</evidence>
<organism evidence="2 3">
    <name type="scientific">Cryptolaemus montrouzieri</name>
    <dbReference type="NCBI Taxonomy" id="559131"/>
    <lineage>
        <taxon>Eukaryota</taxon>
        <taxon>Metazoa</taxon>
        <taxon>Ecdysozoa</taxon>
        <taxon>Arthropoda</taxon>
        <taxon>Hexapoda</taxon>
        <taxon>Insecta</taxon>
        <taxon>Pterygota</taxon>
        <taxon>Neoptera</taxon>
        <taxon>Endopterygota</taxon>
        <taxon>Coleoptera</taxon>
        <taxon>Polyphaga</taxon>
        <taxon>Cucujiformia</taxon>
        <taxon>Coccinelloidea</taxon>
        <taxon>Coccinellidae</taxon>
        <taxon>Scymninae</taxon>
        <taxon>Scymnini</taxon>
        <taxon>Cryptolaemus</taxon>
    </lineage>
</organism>
<dbReference type="EMBL" id="JABFTP020000103">
    <property type="protein sequence ID" value="KAL3276418.1"/>
    <property type="molecule type" value="Genomic_DNA"/>
</dbReference>
<protein>
    <submittedName>
        <fullName evidence="2">Uncharacterized protein</fullName>
    </submittedName>
</protein>
<dbReference type="Proteomes" id="UP001516400">
    <property type="component" value="Unassembled WGS sequence"/>
</dbReference>
<comment type="caution">
    <text evidence="2">The sequence shown here is derived from an EMBL/GenBank/DDBJ whole genome shotgun (WGS) entry which is preliminary data.</text>
</comment>
<reference evidence="2 3" key="1">
    <citation type="journal article" date="2021" name="BMC Biol.">
        <title>Horizontally acquired antibacterial genes associated with adaptive radiation of ladybird beetles.</title>
        <authorList>
            <person name="Li H.S."/>
            <person name="Tang X.F."/>
            <person name="Huang Y.H."/>
            <person name="Xu Z.Y."/>
            <person name="Chen M.L."/>
            <person name="Du X.Y."/>
            <person name="Qiu B.Y."/>
            <person name="Chen P.T."/>
            <person name="Zhang W."/>
            <person name="Slipinski A."/>
            <person name="Escalona H.E."/>
            <person name="Waterhouse R.M."/>
            <person name="Zwick A."/>
            <person name="Pang H."/>
        </authorList>
    </citation>
    <scope>NUCLEOTIDE SEQUENCE [LARGE SCALE GENOMIC DNA]</scope>
    <source>
        <strain evidence="2">SYSU2018</strain>
    </source>
</reference>
<feature type="non-terminal residue" evidence="2">
    <location>
        <position position="1"/>
    </location>
</feature>
<name>A0ABD2NCE1_9CUCU</name>
<evidence type="ECO:0000313" key="2">
    <source>
        <dbReference type="EMBL" id="KAL3276418.1"/>
    </source>
</evidence>
<evidence type="ECO:0000313" key="3">
    <source>
        <dbReference type="Proteomes" id="UP001516400"/>
    </source>
</evidence>
<dbReference type="AlphaFoldDB" id="A0ABD2NCE1"/>
<feature type="compositionally biased region" description="Basic and acidic residues" evidence="1">
    <location>
        <begin position="62"/>
        <end position="84"/>
    </location>
</feature>